<comment type="caution">
    <text evidence="4">The sequence shown here is derived from an EMBL/GenBank/DDBJ whole genome shotgun (WGS) entry which is preliminary data.</text>
</comment>
<dbReference type="Pfam" id="PF13180">
    <property type="entry name" value="PDZ_2"/>
    <property type="match status" value="1"/>
</dbReference>
<proteinExistence type="inferred from homology"/>
<dbReference type="EMBL" id="BAAATZ010000006">
    <property type="protein sequence ID" value="GAA2722506.1"/>
    <property type="molecule type" value="Genomic_DNA"/>
</dbReference>
<reference evidence="4 5" key="1">
    <citation type="journal article" date="2019" name="Int. J. Syst. Evol. Microbiol.">
        <title>The Global Catalogue of Microorganisms (GCM) 10K type strain sequencing project: providing services to taxonomists for standard genome sequencing and annotation.</title>
        <authorList>
            <consortium name="The Broad Institute Genomics Platform"/>
            <consortium name="The Broad Institute Genome Sequencing Center for Infectious Disease"/>
            <person name="Wu L."/>
            <person name="Ma J."/>
        </authorList>
    </citation>
    <scope>NUCLEOTIDE SEQUENCE [LARGE SCALE GENOMIC DNA]</scope>
    <source>
        <strain evidence="4 5">JCM 8201</strain>
    </source>
</reference>
<feature type="active site" evidence="1">
    <location>
        <position position="304"/>
    </location>
</feature>
<keyword evidence="1" id="KW-0720">Serine protease</keyword>
<feature type="domain" description="Lon proteolytic" evidence="3">
    <location>
        <begin position="251"/>
        <end position="352"/>
    </location>
</feature>
<dbReference type="InterPro" id="IPR014721">
    <property type="entry name" value="Ribsml_uS5_D2-typ_fold_subgr"/>
</dbReference>
<keyword evidence="5" id="KW-1185">Reference proteome</keyword>
<dbReference type="Proteomes" id="UP001501842">
    <property type="component" value="Unassembled WGS sequence"/>
</dbReference>
<evidence type="ECO:0000256" key="1">
    <source>
        <dbReference type="PROSITE-ProRule" id="PRU01122"/>
    </source>
</evidence>
<dbReference type="SUPFAM" id="SSF50156">
    <property type="entry name" value="PDZ domain-like"/>
    <property type="match status" value="1"/>
</dbReference>
<dbReference type="PANTHER" id="PTHR10046">
    <property type="entry name" value="ATP DEPENDENT LON PROTEASE FAMILY MEMBER"/>
    <property type="match status" value="1"/>
</dbReference>
<keyword evidence="2" id="KW-0472">Membrane</keyword>
<evidence type="ECO:0000259" key="3">
    <source>
        <dbReference type="PROSITE" id="PS51786"/>
    </source>
</evidence>
<keyword evidence="1" id="KW-0378">Hydrolase</keyword>
<dbReference type="Gene3D" id="3.30.230.10">
    <property type="match status" value="1"/>
</dbReference>
<keyword evidence="1" id="KW-0645">Protease</keyword>
<comment type="catalytic activity">
    <reaction evidence="1">
        <text>Hydrolysis of proteins in presence of ATP.</text>
        <dbReference type="EC" id="3.4.21.53"/>
    </reaction>
</comment>
<keyword evidence="2" id="KW-1133">Transmembrane helix</keyword>
<dbReference type="InterPro" id="IPR027065">
    <property type="entry name" value="Lon_Prtase"/>
</dbReference>
<sequence>MVTHAVEKDNGRRSHRRALTLGLVAVLVLVLAVAGALMPVPYVSLRPGPTMNTIGANPETKKPLIEVEGAQTYPASGHLNFTTVAYTGGPKRPLSLFTALRDWLNDERAVVPQETIFPKNETVEEVEQQNTLQMEDSQQTSVAAALVQTGRKPSTVPAVQSAEKGLPADGVLKPGDEILAVEGTKTDRTTAVTGELKKYKPGQTVELTIRRDGKEQKVSLTTAPAPDDANRAVIGVVLGDRYVFPIDVNISVGDIGGPSAGLMFSLGIYDLLTPGDLTGGKFIAGTGTITVDGKVGAIGGIQQKMIGAKEAGATVFLVPAGNCDEAAAAAPDGLRLVKAETMDGAVKALQNLQSGQGAVPSCSS</sequence>
<protein>
    <recommendedName>
        <fullName evidence="1">endopeptidase La</fullName>
        <ecNumber evidence="1">3.4.21.53</ecNumber>
    </recommendedName>
</protein>
<dbReference type="PROSITE" id="PS51786">
    <property type="entry name" value="LON_PROTEOLYTIC"/>
    <property type="match status" value="1"/>
</dbReference>
<dbReference type="Pfam" id="PF05362">
    <property type="entry name" value="Lon_C"/>
    <property type="match status" value="1"/>
</dbReference>
<dbReference type="SUPFAM" id="SSF54211">
    <property type="entry name" value="Ribosomal protein S5 domain 2-like"/>
    <property type="match status" value="1"/>
</dbReference>
<dbReference type="Gene3D" id="2.30.42.10">
    <property type="match status" value="1"/>
</dbReference>
<accession>A0ABN3U1E9</accession>
<comment type="similarity">
    <text evidence="1">Belongs to the peptidase S16 family.</text>
</comment>
<name>A0ABN3U1E9_9ACTN</name>
<dbReference type="InterPro" id="IPR001478">
    <property type="entry name" value="PDZ"/>
</dbReference>
<dbReference type="InterPro" id="IPR008269">
    <property type="entry name" value="Lon_proteolytic"/>
</dbReference>
<dbReference type="EC" id="3.4.21.53" evidence="1"/>
<dbReference type="InterPro" id="IPR036034">
    <property type="entry name" value="PDZ_sf"/>
</dbReference>
<evidence type="ECO:0000313" key="4">
    <source>
        <dbReference type="EMBL" id="GAA2722506.1"/>
    </source>
</evidence>
<dbReference type="InterPro" id="IPR020568">
    <property type="entry name" value="Ribosomal_Su5_D2-typ_SF"/>
</dbReference>
<keyword evidence="2" id="KW-0812">Transmembrane</keyword>
<gene>
    <name evidence="4" type="ORF">GCM10010439_15400</name>
</gene>
<dbReference type="RefSeq" id="WP_344449517.1">
    <property type="nucleotide sequence ID" value="NZ_BAAATZ010000006.1"/>
</dbReference>
<organism evidence="4 5">
    <name type="scientific">Actinocorallia aurantiaca</name>
    <dbReference type="NCBI Taxonomy" id="46204"/>
    <lineage>
        <taxon>Bacteria</taxon>
        <taxon>Bacillati</taxon>
        <taxon>Actinomycetota</taxon>
        <taxon>Actinomycetes</taxon>
        <taxon>Streptosporangiales</taxon>
        <taxon>Thermomonosporaceae</taxon>
        <taxon>Actinocorallia</taxon>
    </lineage>
</organism>
<feature type="transmembrane region" description="Helical" evidence="2">
    <location>
        <begin position="21"/>
        <end position="42"/>
    </location>
</feature>
<evidence type="ECO:0000313" key="5">
    <source>
        <dbReference type="Proteomes" id="UP001501842"/>
    </source>
</evidence>
<feature type="active site" evidence="1">
    <location>
        <position position="259"/>
    </location>
</feature>
<evidence type="ECO:0000256" key="2">
    <source>
        <dbReference type="SAM" id="Phobius"/>
    </source>
</evidence>